<comment type="subcellular location">
    <subcellularLocation>
        <location evidence="1 10">Periplasm</location>
    </subcellularLocation>
</comment>
<protein>
    <recommendedName>
        <fullName evidence="4 10">Outer-membrane lipoprotein carrier protein</fullName>
    </recommendedName>
</protein>
<dbReference type="RefSeq" id="WP_109762391.1">
    <property type="nucleotide sequence ID" value="NZ_QGGU01000003.1"/>
</dbReference>
<dbReference type="Pfam" id="PF03548">
    <property type="entry name" value="LolA"/>
    <property type="match status" value="1"/>
</dbReference>
<dbReference type="InterPro" id="IPR018323">
    <property type="entry name" value="OM_lipoprot_carrier_LolA_Pbac"/>
</dbReference>
<comment type="subunit">
    <text evidence="3 10">Monomer.</text>
</comment>
<dbReference type="GO" id="GO:0030288">
    <property type="term" value="C:outer membrane-bounded periplasmic space"/>
    <property type="evidence" value="ECO:0007669"/>
    <property type="project" value="TreeGrafter"/>
</dbReference>
<evidence type="ECO:0000313" key="11">
    <source>
        <dbReference type="EMBL" id="PWK53268.1"/>
    </source>
</evidence>
<reference evidence="11 12" key="1">
    <citation type="submission" date="2018-05" db="EMBL/GenBank/DDBJ databases">
        <title>Genomic Encyclopedia of Type Strains, Phase IV (KMG-IV): sequencing the most valuable type-strain genomes for metagenomic binning, comparative biology and taxonomic classification.</title>
        <authorList>
            <person name="Goeker M."/>
        </authorList>
    </citation>
    <scope>NUCLEOTIDE SEQUENCE [LARGE SCALE GENOMIC DNA]</scope>
    <source>
        <strain evidence="11 12">DSM 25350</strain>
    </source>
</reference>
<evidence type="ECO:0000256" key="8">
    <source>
        <dbReference type="ARBA" id="ARBA00022927"/>
    </source>
</evidence>
<evidence type="ECO:0000256" key="1">
    <source>
        <dbReference type="ARBA" id="ARBA00004418"/>
    </source>
</evidence>
<keyword evidence="8 10" id="KW-0653">Protein transport</keyword>
<keyword evidence="6 10" id="KW-0732">Signal</keyword>
<keyword evidence="7 10" id="KW-0574">Periplasm</keyword>
<evidence type="ECO:0000256" key="10">
    <source>
        <dbReference type="HAMAP-Rule" id="MF_00240"/>
    </source>
</evidence>
<keyword evidence="11" id="KW-0449">Lipoprotein</keyword>
<evidence type="ECO:0000256" key="6">
    <source>
        <dbReference type="ARBA" id="ARBA00022729"/>
    </source>
</evidence>
<dbReference type="GO" id="GO:0044874">
    <property type="term" value="P:lipoprotein localization to outer membrane"/>
    <property type="evidence" value="ECO:0007669"/>
    <property type="project" value="UniProtKB-UniRule"/>
</dbReference>
<dbReference type="NCBIfam" id="TIGR00547">
    <property type="entry name" value="lolA"/>
    <property type="match status" value="1"/>
</dbReference>
<keyword evidence="12" id="KW-1185">Reference proteome</keyword>
<dbReference type="Gene3D" id="2.50.20.10">
    <property type="entry name" value="Lipoprotein localisation LolA/LolB/LppX"/>
    <property type="match status" value="1"/>
</dbReference>
<dbReference type="InterPro" id="IPR004564">
    <property type="entry name" value="OM_lipoprot_carrier_LolA-like"/>
</dbReference>
<dbReference type="GO" id="GO:0042953">
    <property type="term" value="P:lipoprotein transport"/>
    <property type="evidence" value="ECO:0007669"/>
    <property type="project" value="InterPro"/>
</dbReference>
<comment type="caution">
    <text evidence="11">The sequence shown here is derived from an EMBL/GenBank/DDBJ whole genome shotgun (WGS) entry which is preliminary data.</text>
</comment>
<comment type="function">
    <text evidence="10">Participates in the translocation of lipoproteins from the inner membrane to the outer membrane. Only forms a complex with a lipoprotein if the residue after the N-terminal Cys is not an aspartate (The Asp acts as a targeting signal to indicate that the lipoprotein should stay in the inner membrane).</text>
</comment>
<proteinExistence type="inferred from homology"/>
<evidence type="ECO:0000256" key="5">
    <source>
        <dbReference type="ARBA" id="ARBA00022448"/>
    </source>
</evidence>
<dbReference type="Proteomes" id="UP000245790">
    <property type="component" value="Unassembled WGS sequence"/>
</dbReference>
<dbReference type="EMBL" id="QGGU01000003">
    <property type="protein sequence ID" value="PWK53268.1"/>
    <property type="molecule type" value="Genomic_DNA"/>
</dbReference>
<feature type="signal peptide" evidence="10">
    <location>
        <begin position="1"/>
        <end position="31"/>
    </location>
</feature>
<dbReference type="CDD" id="cd16325">
    <property type="entry name" value="LolA"/>
    <property type="match status" value="1"/>
</dbReference>
<dbReference type="HAMAP" id="MF_00240">
    <property type="entry name" value="LolA"/>
    <property type="match status" value="1"/>
</dbReference>
<dbReference type="PANTHER" id="PTHR35869:SF1">
    <property type="entry name" value="OUTER-MEMBRANE LIPOPROTEIN CARRIER PROTEIN"/>
    <property type="match status" value="1"/>
</dbReference>
<dbReference type="OrthoDB" id="9787361at2"/>
<comment type="similarity">
    <text evidence="2 10">Belongs to the LolA family.</text>
</comment>
<dbReference type="PANTHER" id="PTHR35869">
    <property type="entry name" value="OUTER-MEMBRANE LIPOPROTEIN CARRIER PROTEIN"/>
    <property type="match status" value="1"/>
</dbReference>
<evidence type="ECO:0000313" key="12">
    <source>
        <dbReference type="Proteomes" id="UP000245790"/>
    </source>
</evidence>
<keyword evidence="5 10" id="KW-0813">Transport</keyword>
<name>A0A316FXE5_9GAMM</name>
<feature type="chain" id="PRO_5016471225" description="Outer-membrane lipoprotein carrier protein" evidence="10">
    <location>
        <begin position="32"/>
        <end position="223"/>
    </location>
</feature>
<dbReference type="AlphaFoldDB" id="A0A316FXE5"/>
<evidence type="ECO:0000256" key="9">
    <source>
        <dbReference type="ARBA" id="ARBA00023186"/>
    </source>
</evidence>
<keyword evidence="9 10" id="KW-0143">Chaperone</keyword>
<organism evidence="11 12">
    <name type="scientific">Pleionea mediterranea</name>
    <dbReference type="NCBI Taxonomy" id="523701"/>
    <lineage>
        <taxon>Bacteria</taxon>
        <taxon>Pseudomonadati</taxon>
        <taxon>Pseudomonadota</taxon>
        <taxon>Gammaproteobacteria</taxon>
        <taxon>Oceanospirillales</taxon>
        <taxon>Pleioneaceae</taxon>
        <taxon>Pleionea</taxon>
    </lineage>
</organism>
<accession>A0A316FXE5</accession>
<evidence type="ECO:0000256" key="2">
    <source>
        <dbReference type="ARBA" id="ARBA00007615"/>
    </source>
</evidence>
<gene>
    <name evidence="10" type="primary">lolA</name>
    <name evidence="11" type="ORF">C8D97_10395</name>
</gene>
<dbReference type="InterPro" id="IPR029046">
    <property type="entry name" value="LolA/LolB/LppX"/>
</dbReference>
<evidence type="ECO:0000256" key="4">
    <source>
        <dbReference type="ARBA" id="ARBA00014035"/>
    </source>
</evidence>
<dbReference type="SUPFAM" id="SSF89392">
    <property type="entry name" value="Prokaryotic lipoproteins and lipoprotein localization factors"/>
    <property type="match status" value="1"/>
</dbReference>
<sequence precursor="true">MLKKLMLKKLLLKPLLLKALLLMSFSFSVKASDVEALVEITRAIENYQAKFEQNIQDQFGNSKDKSSGHFIIQKPFKFVWQTESPFEQKIVSNGETLWTFDQDLDQVNIQTLNKAMGNTPVFLLGANAETLQKTFNVKQLVSGDDAAKTFELTPVEQGYAFERMLVLFKQGKLKEILLLDTLGQKTIVEFSESTQNEALDTSVFEFTVPEGVDVVDSRQKEAP</sequence>
<evidence type="ECO:0000256" key="3">
    <source>
        <dbReference type="ARBA" id="ARBA00011245"/>
    </source>
</evidence>
<evidence type="ECO:0000256" key="7">
    <source>
        <dbReference type="ARBA" id="ARBA00022764"/>
    </source>
</evidence>